<comment type="caution">
    <text evidence="1">The sequence shown here is derived from an EMBL/GenBank/DDBJ whole genome shotgun (WGS) entry which is preliminary data.</text>
</comment>
<reference evidence="1" key="1">
    <citation type="journal article" date="2015" name="Nature">
        <title>Complex archaea that bridge the gap between prokaryotes and eukaryotes.</title>
        <authorList>
            <person name="Spang A."/>
            <person name="Saw J.H."/>
            <person name="Jorgensen S.L."/>
            <person name="Zaremba-Niedzwiedzka K."/>
            <person name="Martijn J."/>
            <person name="Lind A.E."/>
            <person name="van Eijk R."/>
            <person name="Schleper C."/>
            <person name="Guy L."/>
            <person name="Ettema T.J."/>
        </authorList>
    </citation>
    <scope>NUCLEOTIDE SEQUENCE</scope>
</reference>
<accession>A0A0F9DXA6</accession>
<dbReference type="EMBL" id="LAZR01039652">
    <property type="protein sequence ID" value="KKL16458.1"/>
    <property type="molecule type" value="Genomic_DNA"/>
</dbReference>
<name>A0A0F9DXA6_9ZZZZ</name>
<sequence length="178" mass="20324">MTTNYSVDVFLRTLDERFDVFKRNLEALLQALAGNKPDQKLAAATQALTAADDLERSLSSHDQPPWLGPILVSLKSNVKRVNDETRSYQLARALALEYARIQDHKWSFAEEEDTGFDFDGLYESFREQSRVPELFDILIGALEKIAANQDIDSRRVVQALEKLIQSLKRNRRGSYFAT</sequence>
<protein>
    <submittedName>
        <fullName evidence="1">Uncharacterized protein</fullName>
    </submittedName>
</protein>
<proteinExistence type="predicted"/>
<organism evidence="1">
    <name type="scientific">marine sediment metagenome</name>
    <dbReference type="NCBI Taxonomy" id="412755"/>
    <lineage>
        <taxon>unclassified sequences</taxon>
        <taxon>metagenomes</taxon>
        <taxon>ecological metagenomes</taxon>
    </lineage>
</organism>
<dbReference type="AlphaFoldDB" id="A0A0F9DXA6"/>
<feature type="non-terminal residue" evidence="1">
    <location>
        <position position="178"/>
    </location>
</feature>
<evidence type="ECO:0000313" key="1">
    <source>
        <dbReference type="EMBL" id="KKL16458.1"/>
    </source>
</evidence>
<gene>
    <name evidence="1" type="ORF">LCGC14_2495350</name>
</gene>